<comment type="similarity">
    <text evidence="1">Belongs to the PPR family. P subfamily.</text>
</comment>
<dbReference type="Proteomes" id="UP000663760">
    <property type="component" value="Chromosome 5"/>
</dbReference>
<organism evidence="4 5">
    <name type="scientific">Spirodela intermedia</name>
    <name type="common">Intermediate duckweed</name>
    <dbReference type="NCBI Taxonomy" id="51605"/>
    <lineage>
        <taxon>Eukaryota</taxon>
        <taxon>Viridiplantae</taxon>
        <taxon>Streptophyta</taxon>
        <taxon>Embryophyta</taxon>
        <taxon>Tracheophyta</taxon>
        <taxon>Spermatophyta</taxon>
        <taxon>Magnoliopsida</taxon>
        <taxon>Liliopsida</taxon>
        <taxon>Araceae</taxon>
        <taxon>Lemnoideae</taxon>
        <taxon>Spirodela</taxon>
    </lineage>
</organism>
<feature type="repeat" description="PPR" evidence="3">
    <location>
        <begin position="202"/>
        <end position="236"/>
    </location>
</feature>
<feature type="repeat" description="PPR" evidence="3">
    <location>
        <begin position="272"/>
        <end position="306"/>
    </location>
</feature>
<sequence>MRWVGAKLRMLLRRPPTAAMPTSRRLSGGAISLSGELRMVEEIRTILDTVPDAMEPHLDQLAPLLTPHIVSTVLDESTAVSPAFRFFVWTSRRKRLRSWASHNRIIYLLRGGGFDSAWETLEHLRGGGAAPPPPFEALISAYAAEGRTDKAVECFQRMGAEFGCRSSAFTYNTLMRVLIEEGISLLAQSLYCQMLKVDCRPNRSTFAILIDGLCKDGKTDDALALFDEMSQRRIPPNILVYTVVLSGLCRAGRLADAHKLLDSMAQGNLRPDSATYNALLNGFCKLGRTDEAFELVSRLRAVGVFSPGRKAYSSLLDGLFREGKFDEAHRCYRTMVAEQVPPDCVLYTIMIRGSVESGRIREAFAFLGEMTDRGIVPDSFCYNTLIKGLCDAGHLDRARSLQLDISGSDRFPDVATYTILICGLCDRGLVREAQKIFDEMGQRGCAPTVATFNALIRGLCRAELPEEGRHLLYRMEMGTNQHLFLRLSQGPNPVSDRGGLRREVDHLCDSGRIVEAYKLLRGLADAGAVPDIVTYNILIDGFCKAKNMNVAIALFKELRFKGYTPDAVTYATLVGGYLGEEKADKAVEVFHHMVRNGFEPVLPVYNIIMKELCGTNRVWQAVALWLFYLSERKTELHRDAGKAELLAAARRSSDRGSVGEAVRCLLAMGGGDRAPLLYTRWMMGLCRVGQIAEAYTIFSALCEQDADVGPPMCARLIQSFCRGGRTEWALEVMEFSLRKGISFGRPVGNRVLKFLWDKNKKDALKLAGRMSRTGYALDVYLRKPMKHHLRSYGLCADVG</sequence>
<evidence type="ECO:0000256" key="2">
    <source>
        <dbReference type="ARBA" id="ARBA00022737"/>
    </source>
</evidence>
<dbReference type="Gene3D" id="1.25.40.10">
    <property type="entry name" value="Tetratricopeptide repeat domain"/>
    <property type="match status" value="7"/>
</dbReference>
<dbReference type="PROSITE" id="PS51375">
    <property type="entry name" value="PPR"/>
    <property type="match status" value="11"/>
</dbReference>
<name>A0A7I8KFC6_SPIIN</name>
<dbReference type="AlphaFoldDB" id="A0A7I8KFC6"/>
<feature type="repeat" description="PPR" evidence="3">
    <location>
        <begin position="167"/>
        <end position="201"/>
    </location>
</feature>
<dbReference type="Pfam" id="PF13041">
    <property type="entry name" value="PPR_2"/>
    <property type="match status" value="4"/>
</dbReference>
<dbReference type="Pfam" id="PF01535">
    <property type="entry name" value="PPR"/>
    <property type="match status" value="4"/>
</dbReference>
<feature type="repeat" description="PPR" evidence="3">
    <location>
        <begin position="237"/>
        <end position="271"/>
    </location>
</feature>
<feature type="repeat" description="PPR" evidence="3">
    <location>
        <begin position="343"/>
        <end position="377"/>
    </location>
</feature>
<evidence type="ECO:0000313" key="4">
    <source>
        <dbReference type="EMBL" id="CAA7396242.1"/>
    </source>
</evidence>
<dbReference type="PANTHER" id="PTHR47938">
    <property type="entry name" value="RESPIRATORY COMPLEX I CHAPERONE (CIA84), PUTATIVE (AFU_ORTHOLOGUE AFUA_2G06020)-RELATED"/>
    <property type="match status" value="1"/>
</dbReference>
<evidence type="ECO:0000256" key="3">
    <source>
        <dbReference type="PROSITE-ProRule" id="PRU00708"/>
    </source>
</evidence>
<feature type="repeat" description="PPR" evidence="3">
    <location>
        <begin position="378"/>
        <end position="412"/>
    </location>
</feature>
<feature type="repeat" description="PPR" evidence="3">
    <location>
        <begin position="448"/>
        <end position="478"/>
    </location>
</feature>
<dbReference type="PANTHER" id="PTHR47938:SF35">
    <property type="entry name" value="PENTATRICOPEPTIDE REPEAT-CONTAINING PROTEIN 4, MITOCHONDRIAL-RELATED"/>
    <property type="match status" value="1"/>
</dbReference>
<dbReference type="Pfam" id="PF12854">
    <property type="entry name" value="PPR_1"/>
    <property type="match status" value="1"/>
</dbReference>
<dbReference type="EMBL" id="LR746268">
    <property type="protein sequence ID" value="CAA7396242.1"/>
    <property type="molecule type" value="Genomic_DNA"/>
</dbReference>
<accession>A0A7I8KFC6</accession>
<reference evidence="4" key="1">
    <citation type="submission" date="2020-02" db="EMBL/GenBank/DDBJ databases">
        <authorList>
            <person name="Scholz U."/>
            <person name="Mascher M."/>
            <person name="Fiebig A."/>
        </authorList>
    </citation>
    <scope>NUCLEOTIDE SEQUENCE</scope>
</reference>
<dbReference type="InterPro" id="IPR011990">
    <property type="entry name" value="TPR-like_helical_dom_sf"/>
</dbReference>
<keyword evidence="2" id="KW-0677">Repeat</keyword>
<feature type="repeat" description="PPR" evidence="3">
    <location>
        <begin position="308"/>
        <end position="342"/>
    </location>
</feature>
<evidence type="ECO:0000313" key="5">
    <source>
        <dbReference type="Proteomes" id="UP000663760"/>
    </source>
</evidence>
<dbReference type="NCBIfam" id="TIGR00756">
    <property type="entry name" value="PPR"/>
    <property type="match status" value="11"/>
</dbReference>
<dbReference type="OrthoDB" id="185373at2759"/>
<feature type="repeat" description="PPR" evidence="3">
    <location>
        <begin position="531"/>
        <end position="565"/>
    </location>
</feature>
<evidence type="ECO:0000256" key="1">
    <source>
        <dbReference type="ARBA" id="ARBA00007626"/>
    </source>
</evidence>
<dbReference type="GO" id="GO:0003729">
    <property type="term" value="F:mRNA binding"/>
    <property type="evidence" value="ECO:0007669"/>
    <property type="project" value="TreeGrafter"/>
</dbReference>
<gene>
    <name evidence="4" type="ORF">SI8410_05006905</name>
</gene>
<feature type="repeat" description="PPR" evidence="3">
    <location>
        <begin position="566"/>
        <end position="600"/>
    </location>
</feature>
<dbReference type="InterPro" id="IPR002885">
    <property type="entry name" value="PPR_rpt"/>
</dbReference>
<protein>
    <submittedName>
        <fullName evidence="4">Uncharacterized protein</fullName>
    </submittedName>
</protein>
<keyword evidence="5" id="KW-1185">Reference proteome</keyword>
<proteinExistence type="inferred from homology"/>
<feature type="repeat" description="PPR" evidence="3">
    <location>
        <begin position="413"/>
        <end position="447"/>
    </location>
</feature>
<dbReference type="SUPFAM" id="SSF48452">
    <property type="entry name" value="TPR-like"/>
    <property type="match status" value="1"/>
</dbReference>